<dbReference type="SMART" id="SM00248">
    <property type="entry name" value="ANK"/>
    <property type="match status" value="2"/>
</dbReference>
<dbReference type="Gene3D" id="1.25.40.20">
    <property type="entry name" value="Ankyrin repeat-containing domain"/>
    <property type="match status" value="2"/>
</dbReference>
<keyword evidence="1" id="KW-0677">Repeat</keyword>
<dbReference type="InterPro" id="IPR036770">
    <property type="entry name" value="Ankyrin_rpt-contain_sf"/>
</dbReference>
<comment type="caution">
    <text evidence="4">The sequence shown here is derived from an EMBL/GenBank/DDBJ whole genome shotgun (WGS) entry which is preliminary data.</text>
</comment>
<dbReference type="Pfam" id="PF12796">
    <property type="entry name" value="Ank_2"/>
    <property type="match status" value="1"/>
</dbReference>
<dbReference type="AlphaFoldDB" id="A0A917J210"/>
<evidence type="ECO:0000256" key="1">
    <source>
        <dbReference type="ARBA" id="ARBA00022737"/>
    </source>
</evidence>
<feature type="repeat" description="ANK" evidence="3">
    <location>
        <begin position="54"/>
        <end position="86"/>
    </location>
</feature>
<evidence type="ECO:0008006" key="6">
    <source>
        <dbReference type="Google" id="ProtNLM"/>
    </source>
</evidence>
<dbReference type="PANTHER" id="PTHR24171">
    <property type="entry name" value="ANKYRIN REPEAT DOMAIN-CONTAINING PROTEIN 39-RELATED"/>
    <property type="match status" value="1"/>
</dbReference>
<evidence type="ECO:0000313" key="5">
    <source>
        <dbReference type="Proteomes" id="UP000627292"/>
    </source>
</evidence>
<dbReference type="RefSeq" id="WP_188956869.1">
    <property type="nucleotide sequence ID" value="NZ_BMIB01000004.1"/>
</dbReference>
<dbReference type="SUPFAM" id="SSF48403">
    <property type="entry name" value="Ankyrin repeat"/>
    <property type="match status" value="1"/>
</dbReference>
<accession>A0A917J210</accession>
<organism evidence="4 5">
    <name type="scientific">Filimonas zeae</name>
    <dbReference type="NCBI Taxonomy" id="1737353"/>
    <lineage>
        <taxon>Bacteria</taxon>
        <taxon>Pseudomonadati</taxon>
        <taxon>Bacteroidota</taxon>
        <taxon>Chitinophagia</taxon>
        <taxon>Chitinophagales</taxon>
        <taxon>Chitinophagaceae</taxon>
        <taxon>Filimonas</taxon>
    </lineage>
</organism>
<keyword evidence="5" id="KW-1185">Reference proteome</keyword>
<dbReference type="EMBL" id="BMIB01000004">
    <property type="protein sequence ID" value="GGH78485.1"/>
    <property type="molecule type" value="Genomic_DNA"/>
</dbReference>
<proteinExistence type="predicted"/>
<keyword evidence="2 3" id="KW-0040">ANK repeat</keyword>
<dbReference type="PROSITE" id="PS50088">
    <property type="entry name" value="ANK_REPEAT"/>
    <property type="match status" value="2"/>
</dbReference>
<dbReference type="PROSITE" id="PS50297">
    <property type="entry name" value="ANK_REP_REGION"/>
    <property type="match status" value="2"/>
</dbReference>
<sequence length="156" mass="16396">MKTTTFAILFTVIAHVNGFSQKNLGVFDAVRFNDSTTLSLCLHAGLKVNTANYGGNTLLIEAARTGSFAAAKVLIAHGAKVDAQNELGNTALMEASLRGNEQMVALLLAAGANTTKINKAGETAFSIAEEFEKTAVATLLGGKEGNKKEEYASSKR</sequence>
<name>A0A917J210_9BACT</name>
<reference evidence="4" key="1">
    <citation type="journal article" date="2014" name="Int. J. Syst. Evol. Microbiol.">
        <title>Complete genome sequence of Corynebacterium casei LMG S-19264T (=DSM 44701T), isolated from a smear-ripened cheese.</title>
        <authorList>
            <consortium name="US DOE Joint Genome Institute (JGI-PGF)"/>
            <person name="Walter F."/>
            <person name="Albersmeier A."/>
            <person name="Kalinowski J."/>
            <person name="Ruckert C."/>
        </authorList>
    </citation>
    <scope>NUCLEOTIDE SEQUENCE</scope>
    <source>
        <strain evidence="4">CGMCC 1.15290</strain>
    </source>
</reference>
<evidence type="ECO:0000256" key="3">
    <source>
        <dbReference type="PROSITE-ProRule" id="PRU00023"/>
    </source>
</evidence>
<dbReference type="Proteomes" id="UP000627292">
    <property type="component" value="Unassembled WGS sequence"/>
</dbReference>
<dbReference type="InterPro" id="IPR002110">
    <property type="entry name" value="Ankyrin_rpt"/>
</dbReference>
<reference evidence="4" key="2">
    <citation type="submission" date="2020-09" db="EMBL/GenBank/DDBJ databases">
        <authorList>
            <person name="Sun Q."/>
            <person name="Zhou Y."/>
        </authorList>
    </citation>
    <scope>NUCLEOTIDE SEQUENCE</scope>
    <source>
        <strain evidence="4">CGMCC 1.15290</strain>
    </source>
</reference>
<feature type="repeat" description="ANK" evidence="3">
    <location>
        <begin position="87"/>
        <end position="119"/>
    </location>
</feature>
<gene>
    <name evidence="4" type="ORF">GCM10011379_46460</name>
</gene>
<evidence type="ECO:0000313" key="4">
    <source>
        <dbReference type="EMBL" id="GGH78485.1"/>
    </source>
</evidence>
<protein>
    <recommendedName>
        <fullName evidence="6">Ankyrin repeat domain-containing protein</fullName>
    </recommendedName>
</protein>
<evidence type="ECO:0000256" key="2">
    <source>
        <dbReference type="ARBA" id="ARBA00023043"/>
    </source>
</evidence>